<dbReference type="VEuPathDB" id="FungiDB:ASPWEDRAFT_132880"/>
<evidence type="ECO:0008006" key="3">
    <source>
        <dbReference type="Google" id="ProtNLM"/>
    </source>
</evidence>
<evidence type="ECO:0000313" key="1">
    <source>
        <dbReference type="EMBL" id="OJJ35025.1"/>
    </source>
</evidence>
<dbReference type="RefSeq" id="XP_040688701.1">
    <property type="nucleotide sequence ID" value="XM_040829296.1"/>
</dbReference>
<dbReference type="OrthoDB" id="9895617at2759"/>
<dbReference type="AlphaFoldDB" id="A0A1L9RJC3"/>
<dbReference type="EMBL" id="KV878212">
    <property type="protein sequence ID" value="OJJ35025.1"/>
    <property type="molecule type" value="Genomic_DNA"/>
</dbReference>
<dbReference type="STRING" id="1073089.A0A1L9RJC3"/>
<sequence length="106" mass="11772">MGFFDIFSGHNDEYQQLNPQDEGHKAKFSHELIAGAASFEAAKAYEKHVAANGKPASHAEAKEIFAGLAGAFVDREVETKGLDFVDKERAKRQAEENFTEEAYNSY</sequence>
<name>A0A1L9RJC3_ASPWE</name>
<dbReference type="Proteomes" id="UP000184383">
    <property type="component" value="Unassembled WGS sequence"/>
</dbReference>
<accession>A0A1L9RJC3</accession>
<protein>
    <recommendedName>
        <fullName evidence="3">Phosphoglycerate mutase family protein</fullName>
    </recommendedName>
</protein>
<gene>
    <name evidence="1" type="ORF">ASPWEDRAFT_132880</name>
</gene>
<evidence type="ECO:0000313" key="2">
    <source>
        <dbReference type="Proteomes" id="UP000184383"/>
    </source>
</evidence>
<keyword evidence="2" id="KW-1185">Reference proteome</keyword>
<dbReference type="PANTHER" id="PTHR37450:SF1">
    <property type="entry name" value="CIPC PROTEIN"/>
    <property type="match status" value="1"/>
</dbReference>
<dbReference type="PANTHER" id="PTHR37450">
    <property type="entry name" value="CIPC PROTEIN"/>
    <property type="match status" value="1"/>
</dbReference>
<organism evidence="1 2">
    <name type="scientific">Aspergillus wentii DTO 134E9</name>
    <dbReference type="NCBI Taxonomy" id="1073089"/>
    <lineage>
        <taxon>Eukaryota</taxon>
        <taxon>Fungi</taxon>
        <taxon>Dikarya</taxon>
        <taxon>Ascomycota</taxon>
        <taxon>Pezizomycotina</taxon>
        <taxon>Eurotiomycetes</taxon>
        <taxon>Eurotiomycetidae</taxon>
        <taxon>Eurotiales</taxon>
        <taxon>Aspergillaceae</taxon>
        <taxon>Aspergillus</taxon>
        <taxon>Aspergillus subgen. Cremei</taxon>
    </lineage>
</organism>
<dbReference type="Pfam" id="PF12585">
    <property type="entry name" value="DUF3759"/>
    <property type="match status" value="1"/>
</dbReference>
<reference evidence="2" key="1">
    <citation type="journal article" date="2017" name="Genome Biol.">
        <title>Comparative genomics reveals high biological diversity and specific adaptations in the industrially and medically important fungal genus Aspergillus.</title>
        <authorList>
            <person name="de Vries R.P."/>
            <person name="Riley R."/>
            <person name="Wiebenga A."/>
            <person name="Aguilar-Osorio G."/>
            <person name="Amillis S."/>
            <person name="Uchima C.A."/>
            <person name="Anderluh G."/>
            <person name="Asadollahi M."/>
            <person name="Askin M."/>
            <person name="Barry K."/>
            <person name="Battaglia E."/>
            <person name="Bayram O."/>
            <person name="Benocci T."/>
            <person name="Braus-Stromeyer S.A."/>
            <person name="Caldana C."/>
            <person name="Canovas D."/>
            <person name="Cerqueira G.C."/>
            <person name="Chen F."/>
            <person name="Chen W."/>
            <person name="Choi C."/>
            <person name="Clum A."/>
            <person name="Dos Santos R.A."/>
            <person name="Damasio A.R."/>
            <person name="Diallinas G."/>
            <person name="Emri T."/>
            <person name="Fekete E."/>
            <person name="Flipphi M."/>
            <person name="Freyberg S."/>
            <person name="Gallo A."/>
            <person name="Gournas C."/>
            <person name="Habgood R."/>
            <person name="Hainaut M."/>
            <person name="Harispe M.L."/>
            <person name="Henrissat B."/>
            <person name="Hilden K.S."/>
            <person name="Hope R."/>
            <person name="Hossain A."/>
            <person name="Karabika E."/>
            <person name="Karaffa L."/>
            <person name="Karanyi Z."/>
            <person name="Krasevec N."/>
            <person name="Kuo A."/>
            <person name="Kusch H."/>
            <person name="LaButti K."/>
            <person name="Lagendijk E.L."/>
            <person name="Lapidus A."/>
            <person name="Levasseur A."/>
            <person name="Lindquist E."/>
            <person name="Lipzen A."/>
            <person name="Logrieco A.F."/>
            <person name="MacCabe A."/>
            <person name="Maekelae M.R."/>
            <person name="Malavazi I."/>
            <person name="Melin P."/>
            <person name="Meyer V."/>
            <person name="Mielnichuk N."/>
            <person name="Miskei M."/>
            <person name="Molnar A.P."/>
            <person name="Mule G."/>
            <person name="Ngan C.Y."/>
            <person name="Orejas M."/>
            <person name="Orosz E."/>
            <person name="Ouedraogo J.P."/>
            <person name="Overkamp K.M."/>
            <person name="Park H.-S."/>
            <person name="Perrone G."/>
            <person name="Piumi F."/>
            <person name="Punt P.J."/>
            <person name="Ram A.F."/>
            <person name="Ramon A."/>
            <person name="Rauscher S."/>
            <person name="Record E."/>
            <person name="Riano-Pachon D.M."/>
            <person name="Robert V."/>
            <person name="Roehrig J."/>
            <person name="Ruller R."/>
            <person name="Salamov A."/>
            <person name="Salih N.S."/>
            <person name="Samson R.A."/>
            <person name="Sandor E."/>
            <person name="Sanguinetti M."/>
            <person name="Schuetze T."/>
            <person name="Sepcic K."/>
            <person name="Shelest E."/>
            <person name="Sherlock G."/>
            <person name="Sophianopoulou V."/>
            <person name="Squina F.M."/>
            <person name="Sun H."/>
            <person name="Susca A."/>
            <person name="Todd R.B."/>
            <person name="Tsang A."/>
            <person name="Unkles S.E."/>
            <person name="van de Wiele N."/>
            <person name="van Rossen-Uffink D."/>
            <person name="Oliveira J.V."/>
            <person name="Vesth T.C."/>
            <person name="Visser J."/>
            <person name="Yu J.-H."/>
            <person name="Zhou M."/>
            <person name="Andersen M.R."/>
            <person name="Archer D.B."/>
            <person name="Baker S.E."/>
            <person name="Benoit I."/>
            <person name="Brakhage A.A."/>
            <person name="Braus G.H."/>
            <person name="Fischer R."/>
            <person name="Frisvad J.C."/>
            <person name="Goldman G.H."/>
            <person name="Houbraken J."/>
            <person name="Oakley B."/>
            <person name="Pocsi I."/>
            <person name="Scazzocchio C."/>
            <person name="Seiboth B."/>
            <person name="vanKuyk P.A."/>
            <person name="Wortman J."/>
            <person name="Dyer P.S."/>
            <person name="Grigoriev I.V."/>
        </authorList>
    </citation>
    <scope>NUCLEOTIDE SEQUENCE [LARGE SCALE GENOMIC DNA]</scope>
    <source>
        <strain evidence="2">DTO 134E9</strain>
    </source>
</reference>
<proteinExistence type="predicted"/>
<dbReference type="InterPro" id="IPR022234">
    <property type="entry name" value="DUF3759"/>
</dbReference>
<dbReference type="GeneID" id="63745144"/>